<organism evidence="8 9">
    <name type="scientific">Rotaria magnacalcarata</name>
    <dbReference type="NCBI Taxonomy" id="392030"/>
    <lineage>
        <taxon>Eukaryota</taxon>
        <taxon>Metazoa</taxon>
        <taxon>Spiralia</taxon>
        <taxon>Gnathifera</taxon>
        <taxon>Rotifera</taxon>
        <taxon>Eurotatoria</taxon>
        <taxon>Bdelloidea</taxon>
        <taxon>Philodinida</taxon>
        <taxon>Philodinidae</taxon>
        <taxon>Rotaria</taxon>
    </lineage>
</organism>
<feature type="compositionally biased region" description="Low complexity" evidence="5">
    <location>
        <begin position="47"/>
        <end position="56"/>
    </location>
</feature>
<evidence type="ECO:0000313" key="9">
    <source>
        <dbReference type="Proteomes" id="UP000663856"/>
    </source>
</evidence>
<proteinExistence type="predicted"/>
<feature type="region of interest" description="Disordered" evidence="5">
    <location>
        <begin position="211"/>
        <end position="230"/>
    </location>
</feature>
<feature type="transmembrane region" description="Helical" evidence="6">
    <location>
        <begin position="956"/>
        <end position="976"/>
    </location>
</feature>
<comment type="subcellular location">
    <subcellularLocation>
        <location evidence="1">Membrane</location>
        <topology evidence="1">Multi-pass membrane protein</topology>
    </subcellularLocation>
</comment>
<name>A0A816ZHA1_9BILA</name>
<dbReference type="PANTHER" id="PTHR31918:SF1">
    <property type="entry name" value="TRANSMEMBRANE PROTEIN 181"/>
    <property type="match status" value="1"/>
</dbReference>
<sequence length="1202" mass="128529">MASYNHDTPQTTASSSHQEDISGAVGSGKQNILTRNVHKNHQKHSEGTSYTSSSGSKNYKQYHAGSHLHTNDVIGTDTTNYTYQDRQQYTTSGDNTNFGAFSSYDGHHHGNEIGQDESSDMYGRRRRQVCVRQQTIRLPDQPGAVRQVRQRLPTPEPDILERIYIRRQQNEIIEEIIEEPTTPPPHLQERTVVEPTGPPQIVRKVIRVPPRRQDYQSQQQETLGLYGSSSGSNLPAAGDGAYAAGYGQSGQGYNTNGSYTQSQTTAGIQQEGPQGYGQTGQQRYQGPQQPAIGTHFGYNAYNTSYQPSAGLYSSQQVAPPSNIPQNAFCFEIGGAGAPVPFAPQPSLSSYGTVPQGLSGLAGVAHSAGQGLGVASNFGVESSFGAMSSIGAAPNFNAGTSFGAPSFAQSCANGVGGFSSGGGSSGGQQSNPGSYGAGTSFGGAFFGAQGSGNQTAQTNPFAGGFSAGTMSYCGGSFGGSGGGAGFGVGGGLSGYGSAMGGFSGFPMFGGASSFGGGSPFGDMNCCPPAAPPPIIQCIPCPVAVPQPHPCPFPVPVPQPQPYPVPVPVREYVSVPQPCPVPVPVPVQSTQIQCVPVPVPQPYQVPVPVYVDRIVCQPFCVPVPQPYPQPVPVPVPQPCPVPVHVPGPTQCVPVPVPQPCPVPVPQPCPYPVQVPSPPQCIPVPFPVPVPQCAPQMPQQPMCMPQQPMCMQQQPMCMPQQPMCMQQQPMCMPAPMPMANPCASFSNGLGAYGGGLEAFGGFGGGLSAYGGGLEAASGLLGGGLGGYGTSFGGLGGLLGGGGLGGFGGSGGLGGLGGFGGPGGLICGVPIGFGVTTTISGGSPYGQNLYGDFGGYGTDLDYGFPGVPVCNQLILFHLNFLHDNIYQFEIKLNGIDEDQQPKKIKNVQFFLNTFNPKFTQLELAFRFFFLICAITTTCLFTKSMRRFSILDWSLEQRWMIFLLVLLVFYNDPFYPLTFLINSSFPSILDGVLQATFLCTLLLFWLSVYHGIRQNVRRFFPFYLPKIILVSFLWVFSVVLSSVRIGQEFRDPMYNMTIDVRQFTSFRIVFYVVGILYILYLLFLIIRAFGELRNMPYFDIRLKFTTLLMLCVVSISIVITTLRFGSGIIEENFVPELASRYKNSVEFLSFYSLINLYLYTMAYVYSPAKNAAVDSLFRDNPTFSMLNDSDEDVVYGSDHEVSRLTSN</sequence>
<feature type="region of interest" description="Disordered" evidence="5">
    <location>
        <begin position="255"/>
        <end position="286"/>
    </location>
</feature>
<comment type="caution">
    <text evidence="8">The sequence shown here is derived from an EMBL/GenBank/DDBJ whole genome shotgun (WGS) entry which is preliminary data.</text>
</comment>
<evidence type="ECO:0000259" key="7">
    <source>
        <dbReference type="Pfam" id="PF06664"/>
    </source>
</evidence>
<feature type="transmembrane region" description="Helical" evidence="6">
    <location>
        <begin position="1060"/>
        <end position="1081"/>
    </location>
</feature>
<dbReference type="AlphaFoldDB" id="A0A816ZHA1"/>
<gene>
    <name evidence="8" type="ORF">WKI299_LOCUS35091</name>
</gene>
<keyword evidence="3 6" id="KW-1133">Transmembrane helix</keyword>
<dbReference type="Pfam" id="PF06664">
    <property type="entry name" value="WLS-like_TM"/>
    <property type="match status" value="1"/>
</dbReference>
<dbReference type="GO" id="GO:0015643">
    <property type="term" value="F:toxic substance binding"/>
    <property type="evidence" value="ECO:0007669"/>
    <property type="project" value="InterPro"/>
</dbReference>
<feature type="transmembrane region" description="Helical" evidence="6">
    <location>
        <begin position="1019"/>
        <end position="1040"/>
    </location>
</feature>
<evidence type="ECO:0000256" key="4">
    <source>
        <dbReference type="ARBA" id="ARBA00023136"/>
    </source>
</evidence>
<dbReference type="InterPro" id="IPR047843">
    <property type="entry name" value="WLS-like_TM"/>
</dbReference>
<feature type="compositionally biased region" description="Polar residues" evidence="5">
    <location>
        <begin position="255"/>
        <end position="268"/>
    </location>
</feature>
<evidence type="ECO:0000256" key="1">
    <source>
        <dbReference type="ARBA" id="ARBA00004141"/>
    </source>
</evidence>
<evidence type="ECO:0000256" key="3">
    <source>
        <dbReference type="ARBA" id="ARBA00022989"/>
    </source>
</evidence>
<accession>A0A816ZHA1</accession>
<keyword evidence="2 6" id="KW-0812">Transmembrane</keyword>
<keyword evidence="4 6" id="KW-0472">Membrane</keyword>
<dbReference type="EMBL" id="CAJNRF010016809">
    <property type="protein sequence ID" value="CAF2212701.1"/>
    <property type="molecule type" value="Genomic_DNA"/>
</dbReference>
<feature type="compositionally biased region" description="Polar residues" evidence="5">
    <location>
        <begin position="1"/>
        <end position="16"/>
    </location>
</feature>
<feature type="domain" description="Wntless-like transmembrane" evidence="7">
    <location>
        <begin position="911"/>
        <end position="1163"/>
    </location>
</feature>
<evidence type="ECO:0000256" key="5">
    <source>
        <dbReference type="SAM" id="MobiDB-lite"/>
    </source>
</evidence>
<evidence type="ECO:0000313" key="8">
    <source>
        <dbReference type="EMBL" id="CAF2212701.1"/>
    </source>
</evidence>
<feature type="transmembrane region" description="Helical" evidence="6">
    <location>
        <begin position="1102"/>
        <end position="1124"/>
    </location>
</feature>
<dbReference type="GO" id="GO:0016020">
    <property type="term" value="C:membrane"/>
    <property type="evidence" value="ECO:0007669"/>
    <property type="project" value="UniProtKB-SubCell"/>
</dbReference>
<protein>
    <recommendedName>
        <fullName evidence="7">Wntless-like transmembrane domain-containing protein</fullName>
    </recommendedName>
</protein>
<dbReference type="InterPro" id="IPR040416">
    <property type="entry name" value="TMEM181"/>
</dbReference>
<evidence type="ECO:0000256" key="6">
    <source>
        <dbReference type="SAM" id="Phobius"/>
    </source>
</evidence>
<feature type="transmembrane region" description="Helical" evidence="6">
    <location>
        <begin position="1144"/>
        <end position="1163"/>
    </location>
</feature>
<evidence type="ECO:0000256" key="2">
    <source>
        <dbReference type="ARBA" id="ARBA00022692"/>
    </source>
</evidence>
<feature type="transmembrane region" description="Helical" evidence="6">
    <location>
        <begin position="988"/>
        <end position="1007"/>
    </location>
</feature>
<feature type="region of interest" description="Disordered" evidence="5">
    <location>
        <begin position="1"/>
        <end position="61"/>
    </location>
</feature>
<feature type="transmembrane region" description="Helical" evidence="6">
    <location>
        <begin position="919"/>
        <end position="936"/>
    </location>
</feature>
<dbReference type="Proteomes" id="UP000663856">
    <property type="component" value="Unassembled WGS sequence"/>
</dbReference>
<dbReference type="PANTHER" id="PTHR31918">
    <property type="entry name" value="TRANSMEMBRANE PROTEIN 181"/>
    <property type="match status" value="1"/>
</dbReference>
<reference evidence="8" key="1">
    <citation type="submission" date="2021-02" db="EMBL/GenBank/DDBJ databases">
        <authorList>
            <person name="Nowell W R."/>
        </authorList>
    </citation>
    <scope>NUCLEOTIDE SEQUENCE</scope>
</reference>